<organism evidence="2 3">
    <name type="scientific">Nocardioides islandensis</name>
    <dbReference type="NCBI Taxonomy" id="433663"/>
    <lineage>
        <taxon>Bacteria</taxon>
        <taxon>Bacillati</taxon>
        <taxon>Actinomycetota</taxon>
        <taxon>Actinomycetes</taxon>
        <taxon>Propionibacteriales</taxon>
        <taxon>Nocardioidaceae</taxon>
        <taxon>Nocardioides</taxon>
    </lineage>
</organism>
<keyword evidence="2" id="KW-0378">Hydrolase</keyword>
<dbReference type="PANTHER" id="PTHR43283:SF7">
    <property type="entry name" value="BETA-LACTAMASE-RELATED DOMAIN-CONTAINING PROTEIN"/>
    <property type="match status" value="1"/>
</dbReference>
<evidence type="ECO:0000313" key="2">
    <source>
        <dbReference type="EMBL" id="MBF4763910.1"/>
    </source>
</evidence>
<dbReference type="AlphaFoldDB" id="A0A930VFM4"/>
<dbReference type="Gene3D" id="3.40.710.10">
    <property type="entry name" value="DD-peptidase/beta-lactamase superfamily"/>
    <property type="match status" value="1"/>
</dbReference>
<sequence length="359" mass="38036">MAVVTVLLAGCGSPGPAAPAPPTGAELAAAVDRFVDQSLSPGIRNRRAILVAVDGKTVVERYYDSSAEESAPIASVTKSVVGTLVGIAVSEGDLTLDQTISELLPSYAGVMTRQVGAITVRQLLTMTAGLPADGKPDPRPSGSDWVADILRRGTVQPPGRGFAYSSVSSHLLAAILVEATGEPMLTYARERLFEPLGIDTRQAFQPTLAAGRPDPVRAYDDAGFAWPRDPQGINVGYGYIKMTAEDMVRLGNLYLDKGAWEGEQLVPSGWVEDATSPVVSTAHGFGGADYGYQWWVTSAGEHPAFAAIGYGGQIVEVVPDLRLVVVASTWIDDTTSFDSRTWQTMVSLVIVPAFELSSH</sequence>
<feature type="domain" description="Beta-lactamase-related" evidence="1">
    <location>
        <begin position="48"/>
        <end position="337"/>
    </location>
</feature>
<dbReference type="InterPro" id="IPR012338">
    <property type="entry name" value="Beta-lactam/transpept-like"/>
</dbReference>
<name>A0A930VFM4_9ACTN</name>
<comment type="caution">
    <text evidence="2">The sequence shown here is derived from an EMBL/GenBank/DDBJ whole genome shotgun (WGS) entry which is preliminary data.</text>
</comment>
<proteinExistence type="predicted"/>
<dbReference type="RefSeq" id="WP_194707083.1">
    <property type="nucleotide sequence ID" value="NZ_JADKPN010000006.1"/>
</dbReference>
<dbReference type="Pfam" id="PF00144">
    <property type="entry name" value="Beta-lactamase"/>
    <property type="match status" value="1"/>
</dbReference>
<dbReference type="GO" id="GO:0016787">
    <property type="term" value="F:hydrolase activity"/>
    <property type="evidence" value="ECO:0007669"/>
    <property type="project" value="UniProtKB-KW"/>
</dbReference>
<protein>
    <submittedName>
        <fullName evidence="2">Serine hydrolase</fullName>
    </submittedName>
</protein>
<evidence type="ECO:0000259" key="1">
    <source>
        <dbReference type="Pfam" id="PF00144"/>
    </source>
</evidence>
<gene>
    <name evidence="2" type="ORF">ISU07_12305</name>
</gene>
<dbReference type="InterPro" id="IPR001466">
    <property type="entry name" value="Beta-lactam-related"/>
</dbReference>
<reference evidence="2" key="1">
    <citation type="submission" date="2020-11" db="EMBL/GenBank/DDBJ databases">
        <title>Nocardioides sp. nov., isolated from Soil of Cynanchum wilfordii Hemsley rhizosphere.</title>
        <authorList>
            <person name="Lee J.-S."/>
            <person name="Suh M.K."/>
            <person name="Kim J.-S."/>
        </authorList>
    </citation>
    <scope>NUCLEOTIDE SEQUENCE</scope>
    <source>
        <strain evidence="2">KCTC 19275</strain>
    </source>
</reference>
<dbReference type="Proteomes" id="UP000640489">
    <property type="component" value="Unassembled WGS sequence"/>
</dbReference>
<dbReference type="InterPro" id="IPR050789">
    <property type="entry name" value="Diverse_Enzym_Activities"/>
</dbReference>
<dbReference type="SUPFAM" id="SSF56601">
    <property type="entry name" value="beta-lactamase/transpeptidase-like"/>
    <property type="match status" value="1"/>
</dbReference>
<dbReference type="EMBL" id="JADKPN010000006">
    <property type="protein sequence ID" value="MBF4763910.1"/>
    <property type="molecule type" value="Genomic_DNA"/>
</dbReference>
<accession>A0A930VFM4</accession>
<evidence type="ECO:0000313" key="3">
    <source>
        <dbReference type="Proteomes" id="UP000640489"/>
    </source>
</evidence>
<dbReference type="PANTHER" id="PTHR43283">
    <property type="entry name" value="BETA-LACTAMASE-RELATED"/>
    <property type="match status" value="1"/>
</dbReference>
<keyword evidence="3" id="KW-1185">Reference proteome</keyword>